<dbReference type="InterPro" id="IPR013249">
    <property type="entry name" value="RNA_pol_sigma70_r4_t2"/>
</dbReference>
<reference evidence="7 8" key="1">
    <citation type="submission" date="2024-12" db="EMBL/GenBank/DDBJ databases">
        <authorList>
            <person name="Hu S."/>
        </authorList>
    </citation>
    <scope>NUCLEOTIDE SEQUENCE [LARGE SCALE GENOMIC DNA]</scope>
    <source>
        <strain evidence="7 8">P-25</strain>
    </source>
</reference>
<proteinExistence type="inferred from homology"/>
<protein>
    <submittedName>
        <fullName evidence="7">RNA polymerase sigma-70 factor</fullName>
    </submittedName>
</protein>
<dbReference type="Pfam" id="PF08281">
    <property type="entry name" value="Sigma70_r4_2"/>
    <property type="match status" value="1"/>
</dbReference>
<name>A0ABW9JPI6_9SPHI</name>
<dbReference type="Pfam" id="PF04542">
    <property type="entry name" value="Sigma70_r2"/>
    <property type="match status" value="1"/>
</dbReference>
<keyword evidence="4" id="KW-0804">Transcription</keyword>
<dbReference type="EMBL" id="SRMP02000051">
    <property type="protein sequence ID" value="MFN0293710.1"/>
    <property type="molecule type" value="Genomic_DNA"/>
</dbReference>
<dbReference type="SUPFAM" id="SSF88659">
    <property type="entry name" value="Sigma3 and sigma4 domains of RNA polymerase sigma factors"/>
    <property type="match status" value="1"/>
</dbReference>
<keyword evidence="2" id="KW-0805">Transcription regulation</keyword>
<dbReference type="InterPro" id="IPR014284">
    <property type="entry name" value="RNA_pol_sigma-70_dom"/>
</dbReference>
<dbReference type="InterPro" id="IPR013324">
    <property type="entry name" value="RNA_pol_sigma_r3/r4-like"/>
</dbReference>
<dbReference type="NCBIfam" id="TIGR02937">
    <property type="entry name" value="sigma70-ECF"/>
    <property type="match status" value="1"/>
</dbReference>
<dbReference type="InterPro" id="IPR039425">
    <property type="entry name" value="RNA_pol_sigma-70-like"/>
</dbReference>
<evidence type="ECO:0000313" key="8">
    <source>
        <dbReference type="Proteomes" id="UP001517367"/>
    </source>
</evidence>
<dbReference type="SUPFAM" id="SSF88946">
    <property type="entry name" value="Sigma2 domain of RNA polymerase sigma factors"/>
    <property type="match status" value="1"/>
</dbReference>
<feature type="domain" description="RNA polymerase sigma-70 region 2" evidence="5">
    <location>
        <begin position="39"/>
        <end position="91"/>
    </location>
</feature>
<keyword evidence="3" id="KW-0731">Sigma factor</keyword>
<dbReference type="NCBIfam" id="TIGR02985">
    <property type="entry name" value="Sig70_bacteroi1"/>
    <property type="match status" value="1"/>
</dbReference>
<evidence type="ECO:0000313" key="7">
    <source>
        <dbReference type="EMBL" id="MFN0293710.1"/>
    </source>
</evidence>
<dbReference type="Gene3D" id="1.10.1740.10">
    <property type="match status" value="1"/>
</dbReference>
<keyword evidence="8" id="KW-1185">Reference proteome</keyword>
<evidence type="ECO:0000256" key="2">
    <source>
        <dbReference type="ARBA" id="ARBA00023015"/>
    </source>
</evidence>
<dbReference type="PANTHER" id="PTHR43133:SF46">
    <property type="entry name" value="RNA POLYMERASE SIGMA-70 FACTOR ECF SUBFAMILY"/>
    <property type="match status" value="1"/>
</dbReference>
<dbReference type="InterPro" id="IPR014327">
    <property type="entry name" value="RNA_pol_sigma70_bacteroid"/>
</dbReference>
<organism evidence="7 8">
    <name type="scientific">Pedobacter helvus</name>
    <dbReference type="NCBI Taxonomy" id="2563444"/>
    <lineage>
        <taxon>Bacteria</taxon>
        <taxon>Pseudomonadati</taxon>
        <taxon>Bacteroidota</taxon>
        <taxon>Sphingobacteriia</taxon>
        <taxon>Sphingobacteriales</taxon>
        <taxon>Sphingobacteriaceae</taxon>
        <taxon>Pedobacter</taxon>
    </lineage>
</organism>
<evidence type="ECO:0000256" key="4">
    <source>
        <dbReference type="ARBA" id="ARBA00023163"/>
    </source>
</evidence>
<dbReference type="Proteomes" id="UP001517367">
    <property type="component" value="Unassembled WGS sequence"/>
</dbReference>
<dbReference type="PANTHER" id="PTHR43133">
    <property type="entry name" value="RNA POLYMERASE ECF-TYPE SIGMA FACTO"/>
    <property type="match status" value="1"/>
</dbReference>
<dbReference type="RefSeq" id="WP_246073568.1">
    <property type="nucleotide sequence ID" value="NZ_SRMP02000051.1"/>
</dbReference>
<comment type="caution">
    <text evidence="7">The sequence shown here is derived from an EMBL/GenBank/DDBJ whole genome shotgun (WGS) entry which is preliminary data.</text>
</comment>
<feature type="domain" description="RNA polymerase sigma factor 70 region 4 type 2" evidence="6">
    <location>
        <begin position="122"/>
        <end position="171"/>
    </location>
</feature>
<sequence>MQGKETVENIKQMLDKGHTVAFTNFYAQFFKKLLIESNKYVKDNQAAEEIVQDVFVKLWERSEDLDQIQSIKSYLYRSVINLSINHVNRQKNLEHHHQKIVKEFTDTEAEELDERNELIVLLYGEIDKLPPKCREIFKLNRFDRMKYREIALKLDISERTVENHIANALKILREAMLSDKKGNSRSSDLNILRLLFLF</sequence>
<dbReference type="InterPro" id="IPR007627">
    <property type="entry name" value="RNA_pol_sigma70_r2"/>
</dbReference>
<dbReference type="InterPro" id="IPR013325">
    <property type="entry name" value="RNA_pol_sigma_r2"/>
</dbReference>
<evidence type="ECO:0000256" key="3">
    <source>
        <dbReference type="ARBA" id="ARBA00023082"/>
    </source>
</evidence>
<evidence type="ECO:0000256" key="1">
    <source>
        <dbReference type="ARBA" id="ARBA00010641"/>
    </source>
</evidence>
<accession>A0ABW9JPI6</accession>
<comment type="similarity">
    <text evidence="1">Belongs to the sigma-70 factor family. ECF subfamily.</text>
</comment>
<gene>
    <name evidence="7" type="ORF">E5L68_020200</name>
</gene>
<evidence type="ECO:0000259" key="6">
    <source>
        <dbReference type="Pfam" id="PF08281"/>
    </source>
</evidence>
<dbReference type="Gene3D" id="1.10.10.10">
    <property type="entry name" value="Winged helix-like DNA-binding domain superfamily/Winged helix DNA-binding domain"/>
    <property type="match status" value="1"/>
</dbReference>
<evidence type="ECO:0000259" key="5">
    <source>
        <dbReference type="Pfam" id="PF04542"/>
    </source>
</evidence>
<dbReference type="InterPro" id="IPR036388">
    <property type="entry name" value="WH-like_DNA-bd_sf"/>
</dbReference>